<name>Q9HF79_9ASCO</name>
<evidence type="ECO:0000313" key="8">
    <source>
        <dbReference type="EMBL" id="AAG37799.1"/>
    </source>
</evidence>
<dbReference type="SUPFAM" id="SSF103473">
    <property type="entry name" value="MFS general substrate transporter"/>
    <property type="match status" value="1"/>
</dbReference>
<dbReference type="FunFam" id="1.20.1250.20:FF:000134">
    <property type="entry name" value="MFS sugar transporter protein"/>
    <property type="match status" value="1"/>
</dbReference>
<comment type="subcellular location">
    <subcellularLocation>
        <location evidence="1">Membrane</location>
        <topology evidence="1">Multi-pass membrane protein</topology>
    </subcellularLocation>
</comment>
<evidence type="ECO:0000256" key="5">
    <source>
        <dbReference type="ARBA" id="ARBA00022989"/>
    </source>
</evidence>
<accession>A0A1B7SDQ0</accession>
<dbReference type="InterPro" id="IPR020846">
    <property type="entry name" value="MFS_dom"/>
</dbReference>
<dbReference type="Pfam" id="PF00083">
    <property type="entry name" value="Sugar_tr"/>
    <property type="match status" value="1"/>
</dbReference>
<keyword evidence="6" id="KW-0472">Membrane</keyword>
<dbReference type="InterPro" id="IPR050360">
    <property type="entry name" value="MFS_Sugar_Transporters"/>
</dbReference>
<proteinExistence type="inferred from homology"/>
<evidence type="ECO:0000256" key="4">
    <source>
        <dbReference type="ARBA" id="ARBA00022692"/>
    </source>
</evidence>
<dbReference type="InterPro" id="IPR005828">
    <property type="entry name" value="MFS_sugar_transport-like"/>
</dbReference>
<evidence type="ECO:0000256" key="3">
    <source>
        <dbReference type="ARBA" id="ARBA00022448"/>
    </source>
</evidence>
<reference evidence="8" key="1">
    <citation type="submission" date="1999-07" db="EMBL/GenBank/DDBJ databases">
        <title>A gene of Hansenula polymorpha with strong similarity to STL1 of Saccharomyces cerevisaie.</title>
        <authorList>
            <person name="Parpinello G.P."/>
            <person name="Thomas D.Y."/>
        </authorList>
    </citation>
    <scope>NUCLEOTIDE SEQUENCE</scope>
    <source>
        <strain evidence="8">NCYC 495</strain>
    </source>
</reference>
<organism evidence="8">
    <name type="scientific">Ogataea polymorpha</name>
    <dbReference type="NCBI Taxonomy" id="460523"/>
    <lineage>
        <taxon>Eukaryota</taxon>
        <taxon>Fungi</taxon>
        <taxon>Dikarya</taxon>
        <taxon>Ascomycota</taxon>
        <taxon>Saccharomycotina</taxon>
        <taxon>Pichiomycetes</taxon>
        <taxon>Pichiales</taxon>
        <taxon>Pichiaceae</taxon>
        <taxon>Ogataea</taxon>
    </lineage>
</organism>
<dbReference type="GeneID" id="28920578"/>
<evidence type="ECO:0000256" key="6">
    <source>
        <dbReference type="ARBA" id="ARBA00023136"/>
    </source>
</evidence>
<keyword evidence="4" id="KW-0812">Transmembrane</keyword>
<dbReference type="AlphaFoldDB" id="Q9HF79"/>
<dbReference type="GO" id="GO:0016020">
    <property type="term" value="C:membrane"/>
    <property type="evidence" value="ECO:0007669"/>
    <property type="project" value="UniProtKB-SubCell"/>
</dbReference>
<dbReference type="PANTHER" id="PTHR48022:SF72">
    <property type="entry name" value="MAJOR FACILITATOR SUPERFAMILY (MFS) PROFILE DOMAIN-CONTAINING PROTEIN-RELATED"/>
    <property type="match status" value="1"/>
</dbReference>
<dbReference type="RefSeq" id="XP_018209576.1">
    <property type="nucleotide sequence ID" value="XM_018355032.1"/>
</dbReference>
<dbReference type="InterPro" id="IPR003663">
    <property type="entry name" value="Sugar/inositol_transpt"/>
</dbReference>
<dbReference type="InterPro" id="IPR005829">
    <property type="entry name" value="Sugar_transporter_CS"/>
</dbReference>
<keyword evidence="3 7" id="KW-0813">Transport</keyword>
<dbReference type="PANTHER" id="PTHR48022">
    <property type="entry name" value="PLASTIDIC GLUCOSE TRANSPORTER 4"/>
    <property type="match status" value="1"/>
</dbReference>
<keyword evidence="5" id="KW-1133">Transmembrane helix</keyword>
<dbReference type="Gene3D" id="1.20.1250.20">
    <property type="entry name" value="MFS general substrate transporter like domains"/>
    <property type="match status" value="1"/>
</dbReference>
<dbReference type="PROSITE" id="PS50850">
    <property type="entry name" value="MFS"/>
    <property type="match status" value="1"/>
</dbReference>
<dbReference type="PROSITE" id="PS00217">
    <property type="entry name" value="SUGAR_TRANSPORT_2"/>
    <property type="match status" value="1"/>
</dbReference>
<sequence>MVKLQSYYPLFRPGKPTQHILTVTCMFAFILYGFEQGALANVQNEVVFQSQFGHPQGNYLGIIVAIYNLGSFFGSMANIWIGDKLGRKRAIWLGFTLVTIGVILQCSSYSVVQLFIGRFISGLGTGFETSTTPMYQSEVCHENHRGGLVAAEPQGVAFGITVSYWIGYGCSKRTDQVSWRLPVGIQMLFAVLGIVMLFFCPESPRWLMKVGRTQDARYSLATINGVPEDHPRISAIIDDILYLQKIEGSGDKITWGDILMGRDAMHGRFRIMLTVFGQFWNQFGGINLVVYYVPMVLENNVGLSSNLATILGGCIMLTFFATGFIPTLFLDKMGRRFAMASGSAGQCISMLLVTILLRVGTKESSVAATAFFFTFIGFFGYAMNCVPWVYAAEVLPLQLRAKGNAISVATNWICNFVIAMITPIMTQNLAWKTYIVFTLTNAVATIHFFVFYPETSKRTLEDIENIFLDSHTIFYGLQEIKRTPTERLTEKLIDIEHVESVEEGSPESD</sequence>
<evidence type="ECO:0000256" key="7">
    <source>
        <dbReference type="RuleBase" id="RU003346"/>
    </source>
</evidence>
<evidence type="ECO:0000256" key="1">
    <source>
        <dbReference type="ARBA" id="ARBA00004141"/>
    </source>
</evidence>
<keyword evidence="8" id="KW-0762">Sugar transport</keyword>
<dbReference type="PRINTS" id="PR00171">
    <property type="entry name" value="SUGRTRNSPORT"/>
</dbReference>
<dbReference type="NCBIfam" id="TIGR00879">
    <property type="entry name" value="SP"/>
    <property type="match status" value="1"/>
</dbReference>
<evidence type="ECO:0000256" key="2">
    <source>
        <dbReference type="ARBA" id="ARBA00010992"/>
    </source>
</evidence>
<protein>
    <submittedName>
        <fullName evidence="8">Sugar transporter-like protein</fullName>
    </submittedName>
</protein>
<dbReference type="InterPro" id="IPR036259">
    <property type="entry name" value="MFS_trans_sf"/>
</dbReference>
<dbReference type="EMBL" id="AF173377">
    <property type="protein sequence ID" value="AAG37799.1"/>
    <property type="molecule type" value="Genomic_DNA"/>
</dbReference>
<dbReference type="GO" id="GO:0005351">
    <property type="term" value="F:carbohydrate:proton symporter activity"/>
    <property type="evidence" value="ECO:0007669"/>
    <property type="project" value="TreeGrafter"/>
</dbReference>
<comment type="similarity">
    <text evidence="2 7">Belongs to the major facilitator superfamily. Sugar transporter (TC 2.A.1.1) family.</text>
</comment>
<accession>Q9HF79</accession>